<comment type="caution">
    <text evidence="3">The sequence shown here is derived from an EMBL/GenBank/DDBJ whole genome shotgun (WGS) entry which is preliminary data.</text>
</comment>
<feature type="compositionally biased region" description="Basic and acidic residues" evidence="1">
    <location>
        <begin position="102"/>
        <end position="117"/>
    </location>
</feature>
<feature type="transmembrane region" description="Helical" evidence="2">
    <location>
        <begin position="254"/>
        <end position="281"/>
    </location>
</feature>
<gene>
    <name evidence="3" type="ORF">KIN20_033752</name>
</gene>
<evidence type="ECO:0000313" key="4">
    <source>
        <dbReference type="Proteomes" id="UP001196413"/>
    </source>
</evidence>
<dbReference type="EMBL" id="JAHQIW010007038">
    <property type="protein sequence ID" value="KAJ1371751.1"/>
    <property type="molecule type" value="Genomic_DNA"/>
</dbReference>
<sequence>MAVIGIYRLLSVEEICETKEVQESMTNHTKEMEQKRSRTIRSTSDTHDDAAVVARDASLEETHEENLKREKLTTTTALKQTEPHPSTETATSKTNNVQDATSPRKLESKKSAEKAELRASTGNPMKSTVKEPLSTADSTVNSIVSKSLSNTDSPIATIANSSEEFDSDDENKTSTFMMEATKSSVKATTMIEKTETNATNDVKNTRVLKSTINKVADKVLRTATKRVRLVKRAFKCLPIGGRVILGIGDVDVPYVASLCVPFVCLILSIMIVCFSITHAFVDFSKPARHNIFLENVAQSLLWTFSGITLLLTRLDWRLTWNGAMPGVFVPEYPDSWYWTEVVECPENENSVYMSTAELSEEIVSWQRTV</sequence>
<accession>A0AAD5WJ48</accession>
<protein>
    <submittedName>
        <fullName evidence="3">Uncharacterized protein</fullName>
    </submittedName>
</protein>
<keyword evidence="4" id="KW-1185">Reference proteome</keyword>
<feature type="region of interest" description="Disordered" evidence="1">
    <location>
        <begin position="23"/>
        <end position="137"/>
    </location>
</feature>
<organism evidence="3 4">
    <name type="scientific">Parelaphostrongylus tenuis</name>
    <name type="common">Meningeal worm</name>
    <dbReference type="NCBI Taxonomy" id="148309"/>
    <lineage>
        <taxon>Eukaryota</taxon>
        <taxon>Metazoa</taxon>
        <taxon>Ecdysozoa</taxon>
        <taxon>Nematoda</taxon>
        <taxon>Chromadorea</taxon>
        <taxon>Rhabditida</taxon>
        <taxon>Rhabditina</taxon>
        <taxon>Rhabditomorpha</taxon>
        <taxon>Strongyloidea</taxon>
        <taxon>Metastrongylidae</taxon>
        <taxon>Parelaphostrongylus</taxon>
    </lineage>
</organism>
<keyword evidence="2" id="KW-0472">Membrane</keyword>
<evidence type="ECO:0000313" key="3">
    <source>
        <dbReference type="EMBL" id="KAJ1371751.1"/>
    </source>
</evidence>
<evidence type="ECO:0000256" key="2">
    <source>
        <dbReference type="SAM" id="Phobius"/>
    </source>
</evidence>
<feature type="compositionally biased region" description="Basic and acidic residues" evidence="1">
    <location>
        <begin position="23"/>
        <end position="36"/>
    </location>
</feature>
<feature type="compositionally biased region" description="Basic and acidic residues" evidence="1">
    <location>
        <begin position="57"/>
        <end position="72"/>
    </location>
</feature>
<keyword evidence="2" id="KW-1133">Transmembrane helix</keyword>
<evidence type="ECO:0000256" key="1">
    <source>
        <dbReference type="SAM" id="MobiDB-lite"/>
    </source>
</evidence>
<dbReference type="Proteomes" id="UP001196413">
    <property type="component" value="Unassembled WGS sequence"/>
</dbReference>
<proteinExistence type="predicted"/>
<reference evidence="3" key="1">
    <citation type="submission" date="2021-06" db="EMBL/GenBank/DDBJ databases">
        <title>Parelaphostrongylus tenuis whole genome reference sequence.</title>
        <authorList>
            <person name="Garwood T.J."/>
            <person name="Larsen P.A."/>
            <person name="Fountain-Jones N.M."/>
            <person name="Garbe J.R."/>
            <person name="Macchietto M.G."/>
            <person name="Kania S.A."/>
            <person name="Gerhold R.W."/>
            <person name="Richards J.E."/>
            <person name="Wolf T.M."/>
        </authorList>
    </citation>
    <scope>NUCLEOTIDE SEQUENCE</scope>
    <source>
        <strain evidence="3">MNPRO001-30</strain>
        <tissue evidence="3">Meninges</tissue>
    </source>
</reference>
<name>A0AAD5WJ48_PARTN</name>
<keyword evidence="2" id="KW-0812">Transmembrane</keyword>
<dbReference type="AlphaFoldDB" id="A0AAD5WJ48"/>
<feature type="compositionally biased region" description="Polar residues" evidence="1">
    <location>
        <begin position="73"/>
        <end position="101"/>
    </location>
</feature>